<reference evidence="1" key="1">
    <citation type="submission" date="2014-11" db="EMBL/GenBank/DDBJ databases">
        <authorList>
            <person name="Amaro Gonzalez C."/>
        </authorList>
    </citation>
    <scope>NUCLEOTIDE SEQUENCE</scope>
</reference>
<organism evidence="1">
    <name type="scientific">Anguilla anguilla</name>
    <name type="common">European freshwater eel</name>
    <name type="synonym">Muraena anguilla</name>
    <dbReference type="NCBI Taxonomy" id="7936"/>
    <lineage>
        <taxon>Eukaryota</taxon>
        <taxon>Metazoa</taxon>
        <taxon>Chordata</taxon>
        <taxon>Craniata</taxon>
        <taxon>Vertebrata</taxon>
        <taxon>Euteleostomi</taxon>
        <taxon>Actinopterygii</taxon>
        <taxon>Neopterygii</taxon>
        <taxon>Teleostei</taxon>
        <taxon>Anguilliformes</taxon>
        <taxon>Anguillidae</taxon>
        <taxon>Anguilla</taxon>
    </lineage>
</organism>
<dbReference type="EMBL" id="GBXM01039573">
    <property type="protein sequence ID" value="JAH69004.1"/>
    <property type="molecule type" value="Transcribed_RNA"/>
</dbReference>
<sequence>MQPLLTVSETITRLLPRFLFLLHFFPPELTFKMLK</sequence>
<reference evidence="1" key="2">
    <citation type="journal article" date="2015" name="Fish Shellfish Immunol.">
        <title>Early steps in the European eel (Anguilla anguilla)-Vibrio vulnificus interaction in the gills: Role of the RtxA13 toxin.</title>
        <authorList>
            <person name="Callol A."/>
            <person name="Pajuelo D."/>
            <person name="Ebbesson L."/>
            <person name="Teles M."/>
            <person name="MacKenzie S."/>
            <person name="Amaro C."/>
        </authorList>
    </citation>
    <scope>NUCLEOTIDE SEQUENCE</scope>
</reference>
<proteinExistence type="predicted"/>
<dbReference type="AlphaFoldDB" id="A0A0E9UT09"/>
<name>A0A0E9UT09_ANGAN</name>
<evidence type="ECO:0000313" key="1">
    <source>
        <dbReference type="EMBL" id="JAH69004.1"/>
    </source>
</evidence>
<protein>
    <submittedName>
        <fullName evidence="1">Uncharacterized protein</fullName>
    </submittedName>
</protein>
<accession>A0A0E9UT09</accession>